<reference evidence="3" key="1">
    <citation type="submission" date="2014-09" db="EMBL/GenBank/DDBJ databases">
        <authorList>
            <person name="Magalhaes I.L.F."/>
            <person name="Oliveira U."/>
            <person name="Santos F.R."/>
            <person name="Vidigal T.H.D.A."/>
            <person name="Brescovit A.D."/>
            <person name="Santos A.J."/>
        </authorList>
    </citation>
    <scope>NUCLEOTIDE SEQUENCE</scope>
    <source>
        <tissue evidence="3">Shoot tissue taken approximately 20 cm above the soil surface</tissue>
    </source>
</reference>
<keyword evidence="1" id="KW-0732">Signal</keyword>
<dbReference type="FunFam" id="3.30.70.270:FF:000020">
    <property type="entry name" value="Transposon Tf2-6 polyprotein-like Protein"/>
    <property type="match status" value="1"/>
</dbReference>
<sequence length="241" mass="27122">MNDIFGRFLCHFVLLFFDDILIYSSSWTDHLLHLRTVLASLREHHRKLKRSKCSFGVSSVSYLGHVVSVDGVAMDCQKVQAVADWPVPRNVRAARGFLGLAGYYRRFIKDYGSIAAPLTRLLKEGFVWTDEATRAFTALKSALSGAPVLQLPDFNRAFVVECDVSGSGMGVVLHQGNGPVAFFSRAMAPRHVGLAAYERELIGLAQVVKHWRPYLWGQHFVVRTDHYSLKFLLDQRLSTIP</sequence>
<dbReference type="Pfam" id="PF17919">
    <property type="entry name" value="RT_RNaseH_2"/>
    <property type="match status" value="1"/>
</dbReference>
<dbReference type="CDD" id="cd01647">
    <property type="entry name" value="RT_LTR"/>
    <property type="match status" value="1"/>
</dbReference>
<dbReference type="AlphaFoldDB" id="A0A0A9C3T2"/>
<feature type="domain" description="Reverse transcriptase" evidence="2">
    <location>
        <begin position="1"/>
        <end position="67"/>
    </location>
</feature>
<dbReference type="InterPro" id="IPR043502">
    <property type="entry name" value="DNA/RNA_pol_sf"/>
</dbReference>
<dbReference type="SUPFAM" id="SSF56672">
    <property type="entry name" value="DNA/RNA polymerases"/>
    <property type="match status" value="1"/>
</dbReference>
<dbReference type="InterPro" id="IPR041577">
    <property type="entry name" value="RT_RNaseH_2"/>
</dbReference>
<feature type="signal peptide" evidence="1">
    <location>
        <begin position="1"/>
        <end position="24"/>
    </location>
</feature>
<dbReference type="Gene3D" id="3.30.70.270">
    <property type="match status" value="2"/>
</dbReference>
<proteinExistence type="predicted"/>
<protein>
    <recommendedName>
        <fullName evidence="2">Reverse transcriptase domain-containing protein</fullName>
    </recommendedName>
</protein>
<dbReference type="Pfam" id="PF00078">
    <property type="entry name" value="RVT_1"/>
    <property type="match status" value="1"/>
</dbReference>
<dbReference type="PANTHER" id="PTHR33064">
    <property type="entry name" value="POL PROTEIN"/>
    <property type="match status" value="1"/>
</dbReference>
<dbReference type="EMBL" id="GBRH01226931">
    <property type="protein sequence ID" value="JAD70964.1"/>
    <property type="molecule type" value="Transcribed_RNA"/>
</dbReference>
<evidence type="ECO:0000256" key="1">
    <source>
        <dbReference type="SAM" id="SignalP"/>
    </source>
</evidence>
<evidence type="ECO:0000259" key="2">
    <source>
        <dbReference type="PROSITE" id="PS50878"/>
    </source>
</evidence>
<dbReference type="InterPro" id="IPR051320">
    <property type="entry name" value="Viral_Replic_Matur_Polypro"/>
</dbReference>
<dbReference type="PANTHER" id="PTHR33064:SF37">
    <property type="entry name" value="RIBONUCLEASE H"/>
    <property type="match status" value="1"/>
</dbReference>
<name>A0A0A9C3T2_ARUDO</name>
<dbReference type="PROSITE" id="PS50878">
    <property type="entry name" value="RT_POL"/>
    <property type="match status" value="1"/>
</dbReference>
<reference evidence="3" key="2">
    <citation type="journal article" date="2015" name="Data Brief">
        <title>Shoot transcriptome of the giant reed, Arundo donax.</title>
        <authorList>
            <person name="Barrero R.A."/>
            <person name="Guerrero F.D."/>
            <person name="Moolhuijzen P."/>
            <person name="Goolsby J.A."/>
            <person name="Tidwell J."/>
            <person name="Bellgard S.E."/>
            <person name="Bellgard M.I."/>
        </authorList>
    </citation>
    <scope>NUCLEOTIDE SEQUENCE</scope>
    <source>
        <tissue evidence="3">Shoot tissue taken approximately 20 cm above the soil surface</tissue>
    </source>
</reference>
<accession>A0A0A9C3T2</accession>
<feature type="chain" id="PRO_5002045957" description="Reverse transcriptase domain-containing protein" evidence="1">
    <location>
        <begin position="25"/>
        <end position="241"/>
    </location>
</feature>
<organism evidence="3">
    <name type="scientific">Arundo donax</name>
    <name type="common">Giant reed</name>
    <name type="synonym">Donax arundinaceus</name>
    <dbReference type="NCBI Taxonomy" id="35708"/>
    <lineage>
        <taxon>Eukaryota</taxon>
        <taxon>Viridiplantae</taxon>
        <taxon>Streptophyta</taxon>
        <taxon>Embryophyta</taxon>
        <taxon>Tracheophyta</taxon>
        <taxon>Spermatophyta</taxon>
        <taxon>Magnoliopsida</taxon>
        <taxon>Liliopsida</taxon>
        <taxon>Poales</taxon>
        <taxon>Poaceae</taxon>
        <taxon>PACMAD clade</taxon>
        <taxon>Arundinoideae</taxon>
        <taxon>Arundineae</taxon>
        <taxon>Arundo</taxon>
    </lineage>
</organism>
<dbReference type="InterPro" id="IPR043128">
    <property type="entry name" value="Rev_trsase/Diguanyl_cyclase"/>
</dbReference>
<dbReference type="Gene3D" id="3.10.20.370">
    <property type="match status" value="1"/>
</dbReference>
<dbReference type="InterPro" id="IPR000477">
    <property type="entry name" value="RT_dom"/>
</dbReference>
<evidence type="ECO:0000313" key="3">
    <source>
        <dbReference type="EMBL" id="JAD70964.1"/>
    </source>
</evidence>